<dbReference type="RefSeq" id="WP_072934581.1">
    <property type="nucleotide sequence ID" value="NZ_FQUG01000002.1"/>
</dbReference>
<evidence type="ECO:0000256" key="7">
    <source>
        <dbReference type="SAM" id="MobiDB-lite"/>
    </source>
</evidence>
<dbReference type="STRING" id="1123243.SAMN02745190_00493"/>
<feature type="active site" description="Nucleophile" evidence="6">
    <location>
        <position position="130"/>
    </location>
</feature>
<sequence>MKKAVIGIIAAALMMSMGVVQAAGGASAGTPDRITINLASRILTLYQNGRKAYMYHICAGKIETPTPVGNFTVSDKEENPTWVDPKDHKKRVEPGEENPLGQRWIGFYDMYGIHGTNRPDSIGGYYSNGCIRLNEEDVEQLYPKVEIGTKVEIYYNRLVIETMDDGTVVYYVYPDGYGRQPLDVRSVRKALDEYGVGVFLTNEDISEKIENEDGGPTFLPRTFRIEIDDRWLSARAVMPADSPLYLPVQALSNVTKIDYTRDVSSGTVSTVLGTAQGVVFGNQLFVKADEGKVLFGLSGDIDADRTMRLVTNKPIEAKPEEKAPDNKTNYVVQTERPAAEKGTSKMNGFLPEAGVPSKITSIVQGKTK</sequence>
<dbReference type="GO" id="GO:0018104">
    <property type="term" value="P:peptidoglycan-protein cross-linking"/>
    <property type="evidence" value="ECO:0007669"/>
    <property type="project" value="TreeGrafter"/>
</dbReference>
<accession>A0A1M4TIJ0</accession>
<dbReference type="CDD" id="cd16913">
    <property type="entry name" value="YkuD_like"/>
    <property type="match status" value="1"/>
</dbReference>
<protein>
    <submittedName>
        <fullName evidence="10">Lipoprotein-anchoring transpeptidase ErfK/SrfK</fullName>
    </submittedName>
</protein>
<evidence type="ECO:0000256" key="2">
    <source>
        <dbReference type="ARBA" id="ARBA00022679"/>
    </source>
</evidence>
<evidence type="ECO:0000313" key="10">
    <source>
        <dbReference type="EMBL" id="SHE44293.1"/>
    </source>
</evidence>
<proteinExistence type="predicted"/>
<dbReference type="GO" id="GO:0071555">
    <property type="term" value="P:cell wall organization"/>
    <property type="evidence" value="ECO:0007669"/>
    <property type="project" value="UniProtKB-UniRule"/>
</dbReference>
<dbReference type="SUPFAM" id="SSF141523">
    <property type="entry name" value="L,D-transpeptidase catalytic domain-like"/>
    <property type="match status" value="1"/>
</dbReference>
<feature type="active site" description="Proton donor/acceptor" evidence="6">
    <location>
        <position position="114"/>
    </location>
</feature>
<evidence type="ECO:0000256" key="8">
    <source>
        <dbReference type="SAM" id="SignalP"/>
    </source>
</evidence>
<feature type="domain" description="L,D-TPase catalytic" evidence="9">
    <location>
        <begin position="32"/>
        <end position="154"/>
    </location>
</feature>
<keyword evidence="5 6" id="KW-0961">Cell wall biogenesis/degradation</keyword>
<reference evidence="10 11" key="1">
    <citation type="submission" date="2016-11" db="EMBL/GenBank/DDBJ databases">
        <authorList>
            <person name="Jaros S."/>
            <person name="Januszkiewicz K."/>
            <person name="Wedrychowicz H."/>
        </authorList>
    </citation>
    <scope>NUCLEOTIDE SEQUENCE [LARGE SCALE GENOMIC DNA]</scope>
    <source>
        <strain evidence="10 11">DSM 10502</strain>
    </source>
</reference>
<feature type="region of interest" description="Disordered" evidence="7">
    <location>
        <begin position="73"/>
        <end position="95"/>
    </location>
</feature>
<dbReference type="EMBL" id="FQUG01000002">
    <property type="protein sequence ID" value="SHE44293.1"/>
    <property type="molecule type" value="Genomic_DNA"/>
</dbReference>
<organism evidence="10 11">
    <name type="scientific">Schwartzia succinivorans DSM 10502</name>
    <dbReference type="NCBI Taxonomy" id="1123243"/>
    <lineage>
        <taxon>Bacteria</taxon>
        <taxon>Bacillati</taxon>
        <taxon>Bacillota</taxon>
        <taxon>Negativicutes</taxon>
        <taxon>Selenomonadales</taxon>
        <taxon>Selenomonadaceae</taxon>
        <taxon>Schwartzia</taxon>
    </lineage>
</organism>
<dbReference type="AlphaFoldDB" id="A0A1M4TIJ0"/>
<dbReference type="GO" id="GO:0071972">
    <property type="term" value="F:peptidoglycan L,D-transpeptidase activity"/>
    <property type="evidence" value="ECO:0007669"/>
    <property type="project" value="TreeGrafter"/>
</dbReference>
<name>A0A1M4TIJ0_9FIRM</name>
<evidence type="ECO:0000256" key="6">
    <source>
        <dbReference type="PROSITE-ProRule" id="PRU01373"/>
    </source>
</evidence>
<evidence type="ECO:0000256" key="5">
    <source>
        <dbReference type="ARBA" id="ARBA00023316"/>
    </source>
</evidence>
<dbReference type="Proteomes" id="UP000184404">
    <property type="component" value="Unassembled WGS sequence"/>
</dbReference>
<dbReference type="PROSITE" id="PS52029">
    <property type="entry name" value="LD_TPASE"/>
    <property type="match status" value="1"/>
</dbReference>
<gene>
    <name evidence="10" type="ORF">SAMN02745190_00493</name>
</gene>
<dbReference type="GO" id="GO:0008360">
    <property type="term" value="P:regulation of cell shape"/>
    <property type="evidence" value="ECO:0007669"/>
    <property type="project" value="UniProtKB-UniRule"/>
</dbReference>
<dbReference type="OrthoDB" id="9787225at2"/>
<evidence type="ECO:0000313" key="11">
    <source>
        <dbReference type="Proteomes" id="UP000184404"/>
    </source>
</evidence>
<dbReference type="GO" id="GO:0005576">
    <property type="term" value="C:extracellular region"/>
    <property type="evidence" value="ECO:0007669"/>
    <property type="project" value="TreeGrafter"/>
</dbReference>
<dbReference type="UniPathway" id="UPA00219"/>
<feature type="chain" id="PRO_5012431685" evidence="8">
    <location>
        <begin position="23"/>
        <end position="368"/>
    </location>
</feature>
<evidence type="ECO:0000256" key="4">
    <source>
        <dbReference type="ARBA" id="ARBA00022984"/>
    </source>
</evidence>
<evidence type="ECO:0000256" key="1">
    <source>
        <dbReference type="ARBA" id="ARBA00004752"/>
    </source>
</evidence>
<dbReference type="Pfam" id="PF03734">
    <property type="entry name" value="YkuD"/>
    <property type="match status" value="1"/>
</dbReference>
<comment type="pathway">
    <text evidence="1 6">Cell wall biogenesis; peptidoglycan biosynthesis.</text>
</comment>
<keyword evidence="11" id="KW-1185">Reference proteome</keyword>
<feature type="signal peptide" evidence="8">
    <location>
        <begin position="1"/>
        <end position="22"/>
    </location>
</feature>
<evidence type="ECO:0000259" key="9">
    <source>
        <dbReference type="PROSITE" id="PS52029"/>
    </source>
</evidence>
<dbReference type="GO" id="GO:0016740">
    <property type="term" value="F:transferase activity"/>
    <property type="evidence" value="ECO:0007669"/>
    <property type="project" value="UniProtKB-KW"/>
</dbReference>
<dbReference type="InterPro" id="IPR050979">
    <property type="entry name" value="LD-transpeptidase"/>
</dbReference>
<keyword evidence="2" id="KW-0808">Transferase</keyword>
<keyword evidence="3 6" id="KW-0133">Cell shape</keyword>
<keyword evidence="4 6" id="KW-0573">Peptidoglycan synthesis</keyword>
<keyword evidence="8" id="KW-0732">Signal</keyword>
<dbReference type="InterPro" id="IPR005490">
    <property type="entry name" value="LD_TPept_cat_dom"/>
</dbReference>
<feature type="compositionally biased region" description="Basic and acidic residues" evidence="7">
    <location>
        <begin position="74"/>
        <end position="94"/>
    </location>
</feature>
<keyword evidence="10" id="KW-0449">Lipoprotein</keyword>
<evidence type="ECO:0000256" key="3">
    <source>
        <dbReference type="ARBA" id="ARBA00022960"/>
    </source>
</evidence>
<dbReference type="Gene3D" id="2.40.440.10">
    <property type="entry name" value="L,D-transpeptidase catalytic domain-like"/>
    <property type="match status" value="1"/>
</dbReference>
<dbReference type="InterPro" id="IPR038063">
    <property type="entry name" value="Transpep_catalytic_dom"/>
</dbReference>
<dbReference type="PANTHER" id="PTHR30582">
    <property type="entry name" value="L,D-TRANSPEPTIDASE"/>
    <property type="match status" value="1"/>
</dbReference>